<dbReference type="HOGENOM" id="CLU_3221892_0_0_6"/>
<accession>J3TWX4</accession>
<proteinExistence type="predicted"/>
<dbReference type="AlphaFoldDB" id="J3TWX4"/>
<evidence type="ECO:0000313" key="2">
    <source>
        <dbReference type="Proteomes" id="UP000003936"/>
    </source>
</evidence>
<name>J3TWX4_9ENTR</name>
<reference evidence="1 2" key="1">
    <citation type="journal article" date="2012" name="Mol. Biol. Evol.">
        <title>Genome reduction and co-evolution between the primary and secondary bacterial symbionts of psyllids.</title>
        <authorList>
            <person name="Sloan D.B."/>
            <person name="Moran N.A."/>
        </authorList>
    </citation>
    <scope>NUCLEOTIDE SEQUENCE [LARGE SCALE GENOMIC DNA]</scope>
    <source>
        <strain evidence="1">Ceuc_S</strain>
    </source>
</reference>
<protein>
    <submittedName>
        <fullName evidence="1">Uncharacterized protein</fullName>
    </submittedName>
</protein>
<dbReference type="KEGG" id="sect:A359_01370"/>
<dbReference type="Proteomes" id="UP000003936">
    <property type="component" value="Chromosome"/>
</dbReference>
<sequence>MVKAVEHIALLGMLRNAQRHSLVADQGLANTLIIVTLCVLKTAY</sequence>
<keyword evidence="2" id="KW-1185">Reference proteome</keyword>
<evidence type="ECO:0000313" key="1">
    <source>
        <dbReference type="EMBL" id="AFP84540.1"/>
    </source>
</evidence>
<dbReference type="EMBL" id="CP003546">
    <property type="protein sequence ID" value="AFP84540.1"/>
    <property type="molecule type" value="Genomic_DNA"/>
</dbReference>
<gene>
    <name evidence="1" type="ORF">A359_01370</name>
</gene>
<organism evidence="1 2">
    <name type="scientific">secondary endosymbiont of Ctenarytaina eucalypti</name>
    <dbReference type="NCBI Taxonomy" id="1199245"/>
    <lineage>
        <taxon>Bacteria</taxon>
        <taxon>Pseudomonadati</taxon>
        <taxon>Pseudomonadota</taxon>
        <taxon>Gammaproteobacteria</taxon>
        <taxon>Enterobacterales</taxon>
        <taxon>Enterobacteriaceae</taxon>
        <taxon>aphid secondary symbionts</taxon>
    </lineage>
</organism>